<dbReference type="PANTHER" id="PTHR43304:SF1">
    <property type="entry name" value="PAC DOMAIN-CONTAINING PROTEIN"/>
    <property type="match status" value="1"/>
</dbReference>
<keyword evidence="11" id="KW-1185">Reference proteome</keyword>
<dbReference type="InterPro" id="IPR003594">
    <property type="entry name" value="HATPase_dom"/>
</dbReference>
<proteinExistence type="predicted"/>
<dbReference type="SMART" id="SM00387">
    <property type="entry name" value="HATPase_c"/>
    <property type="match status" value="1"/>
</dbReference>
<dbReference type="InterPro" id="IPR005467">
    <property type="entry name" value="His_kinase_dom"/>
</dbReference>
<dbReference type="InterPro" id="IPR052162">
    <property type="entry name" value="Sensor_kinase/Photoreceptor"/>
</dbReference>
<dbReference type="PROSITE" id="PS50109">
    <property type="entry name" value="HIS_KIN"/>
    <property type="match status" value="1"/>
</dbReference>
<dbReference type="PROSITE" id="PS50113">
    <property type="entry name" value="PAC"/>
    <property type="match status" value="1"/>
</dbReference>
<feature type="domain" description="PAC" evidence="9">
    <location>
        <begin position="549"/>
        <end position="601"/>
    </location>
</feature>
<dbReference type="InterPro" id="IPR036097">
    <property type="entry name" value="HisK_dim/P_sf"/>
</dbReference>
<dbReference type="Gene3D" id="3.30.450.40">
    <property type="match status" value="1"/>
</dbReference>
<comment type="catalytic activity">
    <reaction evidence="1">
        <text>ATP + protein L-histidine = ADP + protein N-phospho-L-histidine.</text>
        <dbReference type="EC" id="2.7.13.3"/>
    </reaction>
</comment>
<dbReference type="OrthoDB" id="9781208at2"/>
<dbReference type="SMART" id="SM00065">
    <property type="entry name" value="GAF"/>
    <property type="match status" value="1"/>
</dbReference>
<dbReference type="Pfam" id="PF00989">
    <property type="entry name" value="PAS"/>
    <property type="match status" value="1"/>
</dbReference>
<dbReference type="PROSITE" id="PS50112">
    <property type="entry name" value="PAS"/>
    <property type="match status" value="2"/>
</dbReference>
<dbReference type="SMART" id="SM00086">
    <property type="entry name" value="PAC"/>
    <property type="match status" value="2"/>
</dbReference>
<dbReference type="InterPro" id="IPR003018">
    <property type="entry name" value="GAF"/>
</dbReference>
<dbReference type="InterPro" id="IPR004358">
    <property type="entry name" value="Sig_transdc_His_kin-like_C"/>
</dbReference>
<dbReference type="InterPro" id="IPR035965">
    <property type="entry name" value="PAS-like_dom_sf"/>
</dbReference>
<dbReference type="eggNOG" id="COG3829">
    <property type="taxonomic scope" value="Bacteria"/>
</dbReference>
<dbReference type="InterPro" id="IPR001610">
    <property type="entry name" value="PAC"/>
</dbReference>
<protein>
    <recommendedName>
        <fullName evidence="2">histidine kinase</fullName>
        <ecNumber evidence="2">2.7.13.3</ecNumber>
    </recommendedName>
</protein>
<dbReference type="eggNOG" id="COG4251">
    <property type="taxonomic scope" value="Bacteria"/>
</dbReference>
<evidence type="ECO:0000256" key="4">
    <source>
        <dbReference type="ARBA" id="ARBA00022679"/>
    </source>
</evidence>
<evidence type="ECO:0000259" key="8">
    <source>
        <dbReference type="PROSITE" id="PS50112"/>
    </source>
</evidence>
<dbReference type="Pfam" id="PF13426">
    <property type="entry name" value="PAS_9"/>
    <property type="match status" value="2"/>
</dbReference>
<organism evidence="10 11">
    <name type="scientific">Algibacter luteus</name>
    <dbReference type="NCBI Taxonomy" id="1178825"/>
    <lineage>
        <taxon>Bacteria</taxon>
        <taxon>Pseudomonadati</taxon>
        <taxon>Bacteroidota</taxon>
        <taxon>Flavobacteriia</taxon>
        <taxon>Flavobacteriales</taxon>
        <taxon>Flavobacteriaceae</taxon>
        <taxon>Algibacter</taxon>
    </lineage>
</organism>
<keyword evidence="5" id="KW-0418">Kinase</keyword>
<dbReference type="Pfam" id="PF02518">
    <property type="entry name" value="HATPase_c"/>
    <property type="match status" value="1"/>
</dbReference>
<accession>A0A1M6EGU0</accession>
<dbReference type="SUPFAM" id="SSF55785">
    <property type="entry name" value="PYP-like sensor domain (PAS domain)"/>
    <property type="match status" value="3"/>
</dbReference>
<feature type="domain" description="Histidine kinase" evidence="7">
    <location>
        <begin position="619"/>
        <end position="826"/>
    </location>
</feature>
<name>A0A1M6EGU0_9FLAO</name>
<keyword evidence="6" id="KW-0175">Coiled coil</keyword>
<feature type="domain" description="PAS" evidence="8">
    <location>
        <begin position="55"/>
        <end position="124"/>
    </location>
</feature>
<dbReference type="SUPFAM" id="SSF55874">
    <property type="entry name" value="ATPase domain of HSP90 chaperone/DNA topoisomerase II/histidine kinase"/>
    <property type="match status" value="1"/>
</dbReference>
<evidence type="ECO:0000256" key="5">
    <source>
        <dbReference type="ARBA" id="ARBA00022777"/>
    </source>
</evidence>
<evidence type="ECO:0000256" key="6">
    <source>
        <dbReference type="SAM" id="Coils"/>
    </source>
</evidence>
<feature type="coiled-coil region" evidence="6">
    <location>
        <begin position="6"/>
        <end position="58"/>
    </location>
</feature>
<dbReference type="Proteomes" id="UP000184396">
    <property type="component" value="Unassembled WGS sequence"/>
</dbReference>
<evidence type="ECO:0000259" key="9">
    <source>
        <dbReference type="PROSITE" id="PS50113"/>
    </source>
</evidence>
<dbReference type="AlphaFoldDB" id="A0A1M6EGU0"/>
<dbReference type="InterPro" id="IPR003661">
    <property type="entry name" value="HisK_dim/P_dom"/>
</dbReference>
<dbReference type="InterPro" id="IPR029016">
    <property type="entry name" value="GAF-like_dom_sf"/>
</dbReference>
<dbReference type="InterPro" id="IPR000014">
    <property type="entry name" value="PAS"/>
</dbReference>
<dbReference type="STRING" id="1178825.SAMN05216261_1968"/>
<dbReference type="GO" id="GO:0006355">
    <property type="term" value="P:regulation of DNA-templated transcription"/>
    <property type="evidence" value="ECO:0007669"/>
    <property type="project" value="InterPro"/>
</dbReference>
<dbReference type="SUPFAM" id="SSF55781">
    <property type="entry name" value="GAF domain-like"/>
    <property type="match status" value="1"/>
</dbReference>
<dbReference type="FunFam" id="3.30.565.10:FF:000006">
    <property type="entry name" value="Sensor histidine kinase WalK"/>
    <property type="match status" value="1"/>
</dbReference>
<evidence type="ECO:0000256" key="3">
    <source>
        <dbReference type="ARBA" id="ARBA00022553"/>
    </source>
</evidence>
<evidence type="ECO:0000259" key="7">
    <source>
        <dbReference type="PROSITE" id="PS50109"/>
    </source>
</evidence>
<dbReference type="RefSeq" id="WP_019386512.1">
    <property type="nucleotide sequence ID" value="NZ_ALIH01000002.1"/>
</dbReference>
<dbReference type="EC" id="2.7.13.3" evidence="2"/>
<evidence type="ECO:0000313" key="10">
    <source>
        <dbReference type="EMBL" id="SHI84643.1"/>
    </source>
</evidence>
<dbReference type="PRINTS" id="PR00344">
    <property type="entry name" value="BCTRLSENSOR"/>
</dbReference>
<dbReference type="CDD" id="cd00130">
    <property type="entry name" value="PAS"/>
    <property type="match status" value="2"/>
</dbReference>
<keyword evidence="3" id="KW-0597">Phosphoprotein</keyword>
<dbReference type="SMART" id="SM00388">
    <property type="entry name" value="HisKA"/>
    <property type="match status" value="1"/>
</dbReference>
<sequence length="826" mass="94170">MSQNQIDILQRALAREKSARKQAEKILESKSAELFQARQLLEKSYAELEALLNKTDSQLQGVFENIVDPYLIMDLTGNVLKMNNAAVSLFGFENEKVDFNLNDMVFPSDIKKVVKSFENLMKDGILTDFEITIKNNINEIKLVHVNASIIYEKGEAVAAQGIIRDITTVREKELVIEVINDIAQSILGKFDIYEIAYQITDKIAKYLESQDCVIYLYNDTDNTLEQISAYGEKLDENSQIVNKIVLKEGVGIVGAVAKSGKAEIITNADLDKRYVKDIVERKSEITIPIMIGDKVLGIIDSEHEEENYFTEKHLNMLMSIAGIVALQLKSAIDLRERKKAEEQLIESENRLSALILNLDSGVLLEDENRKIVITNKKFCEFFNIPLSPESLIGQDCTESAEQSKGLFENPEEFVKGIDRLLRNQKVVLGEELKMVNGKILERDYIPIYENKFYKGHLWTYRDVTLRRKYRKSLEAQRQKYSNIIANMNLGLMEVDLDDKILMINNSFAEMSGYKEEEIIGKIANETFTFEKSSETIVKENNKRKKGMANSYEVIVKRNDGELRNWLVSGAPNYNLNGEVIGSIGIHLDITDIKNLQKQKEKLVRDLEITNNELQEYAHIVSHDLKSPLRSINALVSWLKEDNKGKLDDISMQNFGLIETTLEKMENLISDILEYSSVGSDSSKKENVDLNVVLSEIIHLLHIPEHIKLEILKPLPTITGDSTMLQQVFQNIVGNAIRYMDKNQGLIQIDFKNQKSFYEFSIKDNGMGIDKKYHDKIFKIFHSLNKSKDSTGIGLSIVKKIVEIHKGKVWLDSEPGVGTTFYFTLKK</sequence>
<evidence type="ECO:0000256" key="2">
    <source>
        <dbReference type="ARBA" id="ARBA00012438"/>
    </source>
</evidence>
<dbReference type="Gene3D" id="1.10.287.130">
    <property type="match status" value="1"/>
</dbReference>
<dbReference type="PANTHER" id="PTHR43304">
    <property type="entry name" value="PHYTOCHROME-LIKE PROTEIN CPH1"/>
    <property type="match status" value="1"/>
</dbReference>
<feature type="domain" description="PAS" evidence="8">
    <location>
        <begin position="476"/>
        <end position="521"/>
    </location>
</feature>
<dbReference type="GO" id="GO:0000155">
    <property type="term" value="F:phosphorelay sensor kinase activity"/>
    <property type="evidence" value="ECO:0007669"/>
    <property type="project" value="InterPro"/>
</dbReference>
<dbReference type="CDD" id="cd00082">
    <property type="entry name" value="HisKA"/>
    <property type="match status" value="1"/>
</dbReference>
<dbReference type="NCBIfam" id="TIGR00229">
    <property type="entry name" value="sensory_box"/>
    <property type="match status" value="2"/>
</dbReference>
<dbReference type="Pfam" id="PF00512">
    <property type="entry name" value="HisKA"/>
    <property type="match status" value="1"/>
</dbReference>
<dbReference type="InterPro" id="IPR013767">
    <property type="entry name" value="PAS_fold"/>
</dbReference>
<dbReference type="InterPro" id="IPR000700">
    <property type="entry name" value="PAS-assoc_C"/>
</dbReference>
<dbReference type="EMBL" id="FQYK01000004">
    <property type="protein sequence ID" value="SHI84643.1"/>
    <property type="molecule type" value="Genomic_DNA"/>
</dbReference>
<dbReference type="Gene3D" id="3.30.565.10">
    <property type="entry name" value="Histidine kinase-like ATPase, C-terminal domain"/>
    <property type="match status" value="1"/>
</dbReference>
<gene>
    <name evidence="10" type="ORF">SAMN05216261_1968</name>
</gene>
<dbReference type="SMART" id="SM00091">
    <property type="entry name" value="PAS"/>
    <property type="match status" value="3"/>
</dbReference>
<evidence type="ECO:0000256" key="1">
    <source>
        <dbReference type="ARBA" id="ARBA00000085"/>
    </source>
</evidence>
<dbReference type="Pfam" id="PF13185">
    <property type="entry name" value="GAF_2"/>
    <property type="match status" value="1"/>
</dbReference>
<reference evidence="10 11" key="1">
    <citation type="submission" date="2016-11" db="EMBL/GenBank/DDBJ databases">
        <authorList>
            <person name="Jaros S."/>
            <person name="Januszkiewicz K."/>
            <person name="Wedrychowicz H."/>
        </authorList>
    </citation>
    <scope>NUCLEOTIDE SEQUENCE [LARGE SCALE GENOMIC DNA]</scope>
    <source>
        <strain evidence="10 11">CGMCC 1.12213</strain>
    </source>
</reference>
<dbReference type="InterPro" id="IPR036890">
    <property type="entry name" value="HATPase_C_sf"/>
</dbReference>
<dbReference type="Gene3D" id="3.30.450.20">
    <property type="entry name" value="PAS domain"/>
    <property type="match status" value="3"/>
</dbReference>
<keyword evidence="4" id="KW-0808">Transferase</keyword>
<dbReference type="eggNOG" id="COG2203">
    <property type="taxonomic scope" value="Bacteria"/>
</dbReference>
<evidence type="ECO:0000313" key="11">
    <source>
        <dbReference type="Proteomes" id="UP000184396"/>
    </source>
</evidence>
<dbReference type="SUPFAM" id="SSF47384">
    <property type="entry name" value="Homodimeric domain of signal transducing histidine kinase"/>
    <property type="match status" value="1"/>
</dbReference>